<protein>
    <submittedName>
        <fullName evidence="2">Uncharacterized protein</fullName>
    </submittedName>
</protein>
<feature type="region of interest" description="Disordered" evidence="1">
    <location>
        <begin position="1"/>
        <end position="29"/>
    </location>
</feature>
<dbReference type="EMBL" id="JAHDVG010000465">
    <property type="protein sequence ID" value="KAH1183774.1"/>
    <property type="molecule type" value="Genomic_DNA"/>
</dbReference>
<dbReference type="Proteomes" id="UP000827986">
    <property type="component" value="Unassembled WGS sequence"/>
</dbReference>
<proteinExistence type="predicted"/>
<gene>
    <name evidence="2" type="ORF">KIL84_014390</name>
</gene>
<reference evidence="2" key="1">
    <citation type="submission" date="2021-09" db="EMBL/GenBank/DDBJ databases">
        <title>The genome of Mauremys mutica provides insights into the evolution of semi-aquatic lifestyle.</title>
        <authorList>
            <person name="Gong S."/>
            <person name="Gao Y."/>
        </authorList>
    </citation>
    <scope>NUCLEOTIDE SEQUENCE</scope>
    <source>
        <strain evidence="2">MM-2020</strain>
        <tissue evidence="2">Muscle</tissue>
    </source>
</reference>
<evidence type="ECO:0000256" key="1">
    <source>
        <dbReference type="SAM" id="MobiDB-lite"/>
    </source>
</evidence>
<comment type="caution">
    <text evidence="2">The sequence shown here is derived from an EMBL/GenBank/DDBJ whole genome shotgun (WGS) entry which is preliminary data.</text>
</comment>
<sequence length="99" mass="11311">MLGLVSKRHRSYLDPRPPSPREPDVPDQRPLLDFQKECMRRGEFLGSFRDKQTPSLCLVETGRSSTLSGQWEDAVNPEELKEKGAPLMWDGRVAREAET</sequence>
<accession>A0A9D3XLN4</accession>
<evidence type="ECO:0000313" key="3">
    <source>
        <dbReference type="Proteomes" id="UP000827986"/>
    </source>
</evidence>
<evidence type="ECO:0000313" key="2">
    <source>
        <dbReference type="EMBL" id="KAH1183774.1"/>
    </source>
</evidence>
<feature type="compositionally biased region" description="Basic residues" evidence="1">
    <location>
        <begin position="1"/>
        <end position="10"/>
    </location>
</feature>
<keyword evidence="3" id="KW-1185">Reference proteome</keyword>
<name>A0A9D3XLN4_9SAUR</name>
<dbReference type="AlphaFoldDB" id="A0A9D3XLN4"/>
<organism evidence="2 3">
    <name type="scientific">Mauremys mutica</name>
    <name type="common">yellowpond turtle</name>
    <dbReference type="NCBI Taxonomy" id="74926"/>
    <lineage>
        <taxon>Eukaryota</taxon>
        <taxon>Metazoa</taxon>
        <taxon>Chordata</taxon>
        <taxon>Craniata</taxon>
        <taxon>Vertebrata</taxon>
        <taxon>Euteleostomi</taxon>
        <taxon>Archelosauria</taxon>
        <taxon>Testudinata</taxon>
        <taxon>Testudines</taxon>
        <taxon>Cryptodira</taxon>
        <taxon>Durocryptodira</taxon>
        <taxon>Testudinoidea</taxon>
        <taxon>Geoemydidae</taxon>
        <taxon>Geoemydinae</taxon>
        <taxon>Mauremys</taxon>
    </lineage>
</organism>